<dbReference type="EMBL" id="CP034086">
    <property type="protein sequence ID" value="AZG75584.1"/>
    <property type="molecule type" value="Genomic_DNA"/>
</dbReference>
<protein>
    <submittedName>
        <fullName evidence="4">DUF664 domain-containing protein</fullName>
    </submittedName>
</protein>
<feature type="binding site" evidence="3">
    <location>
        <position position="50"/>
    </location>
    <ligand>
        <name>a divalent metal cation</name>
        <dbReference type="ChEBI" id="CHEBI:60240"/>
    </ligand>
</feature>
<dbReference type="InterPro" id="IPR034660">
    <property type="entry name" value="DinB/YfiT-like"/>
</dbReference>
<dbReference type="KEGG" id="mros:EHO51_01870"/>
<dbReference type="Pfam" id="PF05163">
    <property type="entry name" value="DinB"/>
    <property type="match status" value="1"/>
</dbReference>
<name>A0A3G8M1P5_9HYPH</name>
<dbReference type="Gene3D" id="1.20.120.450">
    <property type="entry name" value="dinb family like domain"/>
    <property type="match status" value="1"/>
</dbReference>
<dbReference type="Proteomes" id="UP000273982">
    <property type="component" value="Chromosome"/>
</dbReference>
<gene>
    <name evidence="4" type="ORF">EHO51_01870</name>
</gene>
<reference evidence="4 5" key="1">
    <citation type="submission" date="2018-11" db="EMBL/GenBank/DDBJ databases">
        <title>Genome squencing of methanotrophic bacteria isolated from alkaline groundwater in Korea.</title>
        <authorList>
            <person name="Nguyen L.N."/>
        </authorList>
    </citation>
    <scope>NUCLEOTIDE SEQUENCE [LARGE SCALE GENOMIC DNA]</scope>
    <source>
        <strain evidence="4 5">GW6</strain>
    </source>
</reference>
<dbReference type="PANTHER" id="PTHR37302:SF1">
    <property type="entry name" value="PROTEIN DINB"/>
    <property type="match status" value="1"/>
</dbReference>
<dbReference type="SUPFAM" id="SSF109854">
    <property type="entry name" value="DinB/YfiT-like putative metalloenzymes"/>
    <property type="match status" value="1"/>
</dbReference>
<evidence type="ECO:0000256" key="1">
    <source>
        <dbReference type="ARBA" id="ARBA00008635"/>
    </source>
</evidence>
<keyword evidence="2 3" id="KW-0479">Metal-binding</keyword>
<evidence type="ECO:0000313" key="5">
    <source>
        <dbReference type="Proteomes" id="UP000273982"/>
    </source>
</evidence>
<organism evidence="4 5">
    <name type="scientific">Methylocystis rosea</name>
    <dbReference type="NCBI Taxonomy" id="173366"/>
    <lineage>
        <taxon>Bacteria</taxon>
        <taxon>Pseudomonadati</taxon>
        <taxon>Pseudomonadota</taxon>
        <taxon>Alphaproteobacteria</taxon>
        <taxon>Hyphomicrobiales</taxon>
        <taxon>Methylocystaceae</taxon>
        <taxon>Methylocystis</taxon>
    </lineage>
</organism>
<dbReference type="AlphaFoldDB" id="A0A3G8M1P5"/>
<feature type="binding site" evidence="3">
    <location>
        <position position="141"/>
    </location>
    <ligand>
        <name>a divalent metal cation</name>
        <dbReference type="ChEBI" id="CHEBI:60240"/>
    </ligand>
</feature>
<accession>A0A3G8M1P5</accession>
<evidence type="ECO:0000256" key="3">
    <source>
        <dbReference type="PIRSR" id="PIRSR607837-1"/>
    </source>
</evidence>
<evidence type="ECO:0000313" key="4">
    <source>
        <dbReference type="EMBL" id="AZG75584.1"/>
    </source>
</evidence>
<comment type="similarity">
    <text evidence="1">Belongs to the DinB family.</text>
</comment>
<feature type="binding site" evidence="3">
    <location>
        <position position="137"/>
    </location>
    <ligand>
        <name>a divalent metal cation</name>
        <dbReference type="ChEBI" id="CHEBI:60240"/>
    </ligand>
</feature>
<sequence>MIRSTFVQTMARYNRWQNASLYAAADSLSDEARRKNRGAFFKSIHASLNHLLWADHMWLSRISDAPRPSAPLSESASYRDDWDGLKRDRLACDERLIAWADAVTDDWLAGDLIWRSSLMQSDMIKPKWLVVSHIFNHQTHHRGQIHAMLTAAGAKPQDTDLILMEQLAT</sequence>
<dbReference type="InterPro" id="IPR007837">
    <property type="entry name" value="DinB"/>
</dbReference>
<proteinExistence type="inferred from homology"/>
<dbReference type="RefSeq" id="WP_124737458.1">
    <property type="nucleotide sequence ID" value="NZ_CP034086.1"/>
</dbReference>
<dbReference type="PANTHER" id="PTHR37302">
    <property type="entry name" value="SLR1116 PROTEIN"/>
    <property type="match status" value="1"/>
</dbReference>
<evidence type="ECO:0000256" key="2">
    <source>
        <dbReference type="ARBA" id="ARBA00022723"/>
    </source>
</evidence>
<dbReference type="GO" id="GO:0046872">
    <property type="term" value="F:metal ion binding"/>
    <property type="evidence" value="ECO:0007669"/>
    <property type="project" value="UniProtKB-KW"/>
</dbReference>